<protein>
    <recommendedName>
        <fullName evidence="3">F-box domain-containing protein</fullName>
    </recommendedName>
</protein>
<dbReference type="Pfam" id="PF12937">
    <property type="entry name" value="F-box-like"/>
    <property type="match status" value="1"/>
</dbReference>
<dbReference type="Gene3D" id="2.20.110.10">
    <property type="entry name" value="Histone H3 K4-specific methyltransferase SET7/9 N-terminal domain"/>
    <property type="match status" value="2"/>
</dbReference>
<sequence length="742" mass="85395">MTSKEVAERLSCYSMDIKNLLTAFGRGHTFADFKAVWARFGFSVIHELRADSLPASDFDQLLFSTTLGYFYVNGKEEDHLTRLGCLFCLYTLHQTQPREPKTMWTELTNYILKYVLPSHNLEAYKVFNFMKDNNVFAFSALPPPHTVQLFTAKNENSLHKPDAIVDTDTVKDVVDLNQLYKVMKEYNEAKQSYHSISEGRDGMYVINDTMVDEIATKIQIHYKTTPISASHTSLGLPVAASTNQATQNSGLFSPRPAQNQAIEVEAVEEPAPLVVAVAAPVVEEDPLRFTSTDAPDLPSFLPSRVTKAPEVEAEVEKEQETVSNGKEPEEEEEEEEQIVEKKKKKTEKKSSAKPKKRQKKDTEEQQVVRLSVNLKMLTLNRRSVRRAKDSQVTTMEKSDFIAPFKNSTDHQLSHALLFAAEHEKNELDVESYSNSSCMPADPSQTSISILPAEMMHEIFSLLDGLDLARCQIVCRNWKKLGEKNSFWHRLCEINKYHIFWLRDLDLTRPMNYDWKDVYRWYHLVDSRNFVNVKESDQDKDASKEKIDKNGYGTDQTDAGTYRGEWKDNKKEGKGIHVWPDQSRYEGEWKTDKRNGFGVYYWADGRRFAGDHRNDKRSRGIFYWPEGSIYDGEYLDSHRHGRGKFTWPDGDSYEGGWMKGGRFGKGTLTCVQKGEEGVYIQDNWAEENFEFFTKGDKTVREEEEPSPPSRERNGEPPLKRLELYKLWMKTCAHVNFSSSSIDR</sequence>
<feature type="region of interest" description="Disordered" evidence="2">
    <location>
        <begin position="534"/>
        <end position="565"/>
    </location>
</feature>
<dbReference type="InterPro" id="IPR001810">
    <property type="entry name" value="F-box_dom"/>
</dbReference>
<dbReference type="Gene3D" id="1.20.1280.50">
    <property type="match status" value="1"/>
</dbReference>
<keyword evidence="5" id="KW-1185">Reference proteome</keyword>
<reference evidence="4 5" key="1">
    <citation type="journal article" date="2018" name="Genome Biol. Evol.">
        <title>Multiple Roots of Fruiting Body Formation in Amoebozoa.</title>
        <authorList>
            <person name="Hillmann F."/>
            <person name="Forbes G."/>
            <person name="Novohradska S."/>
            <person name="Ferling I."/>
            <person name="Riege K."/>
            <person name="Groth M."/>
            <person name="Westermann M."/>
            <person name="Marz M."/>
            <person name="Spaller T."/>
            <person name="Winckler T."/>
            <person name="Schaap P."/>
            <person name="Glockner G."/>
        </authorList>
    </citation>
    <scope>NUCLEOTIDE SEQUENCE [LARGE SCALE GENOMIC DNA]</scope>
    <source>
        <strain evidence="4 5">Jena</strain>
    </source>
</reference>
<keyword evidence="1" id="KW-0677">Repeat</keyword>
<evidence type="ECO:0000256" key="1">
    <source>
        <dbReference type="ARBA" id="ARBA00022737"/>
    </source>
</evidence>
<dbReference type="GO" id="GO:0005829">
    <property type="term" value="C:cytosol"/>
    <property type="evidence" value="ECO:0007669"/>
    <property type="project" value="TreeGrafter"/>
</dbReference>
<feature type="compositionally biased region" description="Basic and acidic residues" evidence="2">
    <location>
        <begin position="534"/>
        <end position="548"/>
    </location>
</feature>
<comment type="caution">
    <text evidence="4">The sequence shown here is derived from an EMBL/GenBank/DDBJ whole genome shotgun (WGS) entry which is preliminary data.</text>
</comment>
<feature type="compositionally biased region" description="Basic and acidic residues" evidence="2">
    <location>
        <begin position="307"/>
        <end position="320"/>
    </location>
</feature>
<dbReference type="OrthoDB" id="270720at2759"/>
<evidence type="ECO:0000313" key="4">
    <source>
        <dbReference type="EMBL" id="PRP84639.1"/>
    </source>
</evidence>
<feature type="domain" description="F-box" evidence="3">
    <location>
        <begin position="444"/>
        <end position="490"/>
    </location>
</feature>
<organism evidence="4 5">
    <name type="scientific">Planoprotostelium fungivorum</name>
    <dbReference type="NCBI Taxonomy" id="1890364"/>
    <lineage>
        <taxon>Eukaryota</taxon>
        <taxon>Amoebozoa</taxon>
        <taxon>Evosea</taxon>
        <taxon>Variosea</taxon>
        <taxon>Cavosteliida</taxon>
        <taxon>Cavosteliaceae</taxon>
        <taxon>Planoprotostelium</taxon>
    </lineage>
</organism>
<name>A0A2P6NL13_9EUKA</name>
<feature type="compositionally biased region" description="Basic residues" evidence="2">
    <location>
        <begin position="341"/>
        <end position="359"/>
    </location>
</feature>
<evidence type="ECO:0000259" key="3">
    <source>
        <dbReference type="PROSITE" id="PS50181"/>
    </source>
</evidence>
<accession>A0A2P6NL13</accession>
<dbReference type="EMBL" id="MDYQ01000059">
    <property type="protein sequence ID" value="PRP84639.1"/>
    <property type="molecule type" value="Genomic_DNA"/>
</dbReference>
<feature type="region of interest" description="Disordered" evidence="2">
    <location>
        <begin position="307"/>
        <end position="365"/>
    </location>
</feature>
<dbReference type="SUPFAM" id="SSF81383">
    <property type="entry name" value="F-box domain"/>
    <property type="match status" value="1"/>
</dbReference>
<dbReference type="AlphaFoldDB" id="A0A2P6NL13"/>
<dbReference type="InterPro" id="IPR003409">
    <property type="entry name" value="MORN"/>
</dbReference>
<proteinExistence type="predicted"/>
<dbReference type="SMART" id="SM00698">
    <property type="entry name" value="MORN"/>
    <property type="match status" value="4"/>
</dbReference>
<dbReference type="PANTHER" id="PTHR43215">
    <property type="entry name" value="RADIAL SPOKE HEAD 1 HOMOLOG"/>
    <property type="match status" value="1"/>
</dbReference>
<dbReference type="PANTHER" id="PTHR43215:SF14">
    <property type="entry name" value="RADIAL SPOKE HEAD 1 HOMOLOG"/>
    <property type="match status" value="1"/>
</dbReference>
<dbReference type="PROSITE" id="PS50181">
    <property type="entry name" value="FBOX"/>
    <property type="match status" value="1"/>
</dbReference>
<dbReference type="InterPro" id="IPR019188">
    <property type="entry name" value="SNAPC1"/>
</dbReference>
<gene>
    <name evidence="4" type="ORF">PROFUN_07889</name>
</gene>
<feature type="compositionally biased region" description="Acidic residues" evidence="2">
    <location>
        <begin position="328"/>
        <end position="337"/>
    </location>
</feature>
<dbReference type="Proteomes" id="UP000241769">
    <property type="component" value="Unassembled WGS sequence"/>
</dbReference>
<dbReference type="SMART" id="SM00256">
    <property type="entry name" value="FBOX"/>
    <property type="match status" value="1"/>
</dbReference>
<dbReference type="Pfam" id="PF02493">
    <property type="entry name" value="MORN"/>
    <property type="match status" value="4"/>
</dbReference>
<evidence type="ECO:0000256" key="2">
    <source>
        <dbReference type="SAM" id="MobiDB-lite"/>
    </source>
</evidence>
<dbReference type="SUPFAM" id="SSF82185">
    <property type="entry name" value="Histone H3 K4-specific methyltransferase SET7/9 N-terminal domain"/>
    <property type="match status" value="1"/>
</dbReference>
<dbReference type="InParanoid" id="A0A2P6NL13"/>
<evidence type="ECO:0000313" key="5">
    <source>
        <dbReference type="Proteomes" id="UP000241769"/>
    </source>
</evidence>
<dbReference type="InterPro" id="IPR036047">
    <property type="entry name" value="F-box-like_dom_sf"/>
</dbReference>
<dbReference type="Pfam" id="PF09808">
    <property type="entry name" value="SNAPC1"/>
    <property type="match status" value="1"/>
</dbReference>
<feature type="region of interest" description="Disordered" evidence="2">
    <location>
        <begin position="696"/>
        <end position="716"/>
    </location>
</feature>